<dbReference type="AlphaFoldDB" id="A0A7C1B3W0"/>
<dbReference type="InterPro" id="IPR005170">
    <property type="entry name" value="Transptr-assoc_dom"/>
</dbReference>
<evidence type="ECO:0000256" key="5">
    <source>
        <dbReference type="ARBA" id="ARBA00023122"/>
    </source>
</evidence>
<evidence type="ECO:0000256" key="2">
    <source>
        <dbReference type="ARBA" id="ARBA00022692"/>
    </source>
</evidence>
<evidence type="ECO:0000259" key="10">
    <source>
        <dbReference type="PROSITE" id="PS51371"/>
    </source>
</evidence>
<feature type="domain" description="CBS" evidence="10">
    <location>
        <begin position="203"/>
        <end position="265"/>
    </location>
</feature>
<comment type="caution">
    <text evidence="12">The sequence shown here is derived from an EMBL/GenBank/DDBJ whole genome shotgun (WGS) entry which is preliminary data.</text>
</comment>
<feature type="transmembrane region" description="Helical" evidence="9">
    <location>
        <begin position="89"/>
        <end position="107"/>
    </location>
</feature>
<feature type="transmembrane region" description="Helical" evidence="9">
    <location>
        <begin position="6"/>
        <end position="30"/>
    </location>
</feature>
<name>A0A7C1B3W0_UNCW3</name>
<evidence type="ECO:0000313" key="12">
    <source>
        <dbReference type="EMBL" id="HDM90319.1"/>
    </source>
</evidence>
<dbReference type="Gene3D" id="3.30.465.10">
    <property type="match status" value="1"/>
</dbReference>
<dbReference type="SUPFAM" id="SSF56176">
    <property type="entry name" value="FAD-binding/transporter-associated domain-like"/>
    <property type="match status" value="1"/>
</dbReference>
<accession>A0A7C1B3W0</accession>
<evidence type="ECO:0000256" key="3">
    <source>
        <dbReference type="ARBA" id="ARBA00022737"/>
    </source>
</evidence>
<keyword evidence="3" id="KW-0677">Repeat</keyword>
<keyword evidence="5 7" id="KW-0129">CBS domain</keyword>
<dbReference type="Gene3D" id="3.10.580.10">
    <property type="entry name" value="CBS-domain"/>
    <property type="match status" value="1"/>
</dbReference>
<dbReference type="PROSITE" id="PS51371">
    <property type="entry name" value="CBS"/>
    <property type="match status" value="2"/>
</dbReference>
<dbReference type="PANTHER" id="PTHR22777">
    <property type="entry name" value="HEMOLYSIN-RELATED"/>
    <property type="match status" value="1"/>
</dbReference>
<feature type="transmembrane region" description="Helical" evidence="9">
    <location>
        <begin position="128"/>
        <end position="148"/>
    </location>
</feature>
<dbReference type="PROSITE" id="PS51846">
    <property type="entry name" value="CNNM"/>
    <property type="match status" value="1"/>
</dbReference>
<dbReference type="Pfam" id="PF01595">
    <property type="entry name" value="CNNM"/>
    <property type="match status" value="1"/>
</dbReference>
<proteinExistence type="predicted"/>
<keyword evidence="2 8" id="KW-0812">Transmembrane</keyword>
<reference evidence="12" key="1">
    <citation type="journal article" date="2020" name="mSystems">
        <title>Genome- and Community-Level Interaction Insights into Carbon Utilization and Element Cycling Functions of Hydrothermarchaeota in Hydrothermal Sediment.</title>
        <authorList>
            <person name="Zhou Z."/>
            <person name="Liu Y."/>
            <person name="Xu W."/>
            <person name="Pan J."/>
            <person name="Luo Z.H."/>
            <person name="Li M."/>
        </authorList>
    </citation>
    <scope>NUCLEOTIDE SEQUENCE [LARGE SCALE GENOMIC DNA]</scope>
    <source>
        <strain evidence="12">HyVt-237</strain>
    </source>
</reference>
<keyword evidence="6 8" id="KW-0472">Membrane</keyword>
<evidence type="ECO:0000256" key="1">
    <source>
        <dbReference type="ARBA" id="ARBA00004141"/>
    </source>
</evidence>
<dbReference type="SUPFAM" id="SSF54631">
    <property type="entry name" value="CBS-domain pair"/>
    <property type="match status" value="1"/>
</dbReference>
<dbReference type="InterPro" id="IPR016169">
    <property type="entry name" value="FAD-bd_PCMH_sub2"/>
</dbReference>
<gene>
    <name evidence="12" type="ORF">ENG67_03810</name>
</gene>
<dbReference type="GO" id="GO:0050660">
    <property type="term" value="F:flavin adenine dinucleotide binding"/>
    <property type="evidence" value="ECO:0007669"/>
    <property type="project" value="InterPro"/>
</dbReference>
<dbReference type="Pfam" id="PF00571">
    <property type="entry name" value="CBS"/>
    <property type="match status" value="2"/>
</dbReference>
<feature type="transmembrane region" description="Helical" evidence="9">
    <location>
        <begin position="51"/>
        <end position="69"/>
    </location>
</feature>
<dbReference type="Proteomes" id="UP000885931">
    <property type="component" value="Unassembled WGS sequence"/>
</dbReference>
<dbReference type="PANTHER" id="PTHR22777:SF17">
    <property type="entry name" value="UPF0053 PROTEIN SLL0260"/>
    <property type="match status" value="1"/>
</dbReference>
<organism evidence="12">
    <name type="scientific">candidate division WOR-3 bacterium</name>
    <dbReference type="NCBI Taxonomy" id="2052148"/>
    <lineage>
        <taxon>Bacteria</taxon>
        <taxon>Bacteria division WOR-3</taxon>
    </lineage>
</organism>
<comment type="subcellular location">
    <subcellularLocation>
        <location evidence="1">Membrane</location>
        <topology evidence="1">Multi-pass membrane protein</topology>
    </subcellularLocation>
</comment>
<feature type="domain" description="CBS" evidence="10">
    <location>
        <begin position="268"/>
        <end position="325"/>
    </location>
</feature>
<keyword evidence="4 8" id="KW-1133">Transmembrane helix</keyword>
<dbReference type="InterPro" id="IPR046342">
    <property type="entry name" value="CBS_dom_sf"/>
</dbReference>
<evidence type="ECO:0000259" key="11">
    <source>
        <dbReference type="PROSITE" id="PS51846"/>
    </source>
</evidence>
<evidence type="ECO:0000256" key="7">
    <source>
        <dbReference type="PROSITE-ProRule" id="PRU00703"/>
    </source>
</evidence>
<protein>
    <submittedName>
        <fullName evidence="12">HlyC/CorC family transporter</fullName>
    </submittedName>
</protein>
<dbReference type="InterPro" id="IPR044751">
    <property type="entry name" value="Ion_transp-like_CBS"/>
</dbReference>
<dbReference type="EMBL" id="DRBW01000153">
    <property type="protein sequence ID" value="HDM90319.1"/>
    <property type="molecule type" value="Genomic_DNA"/>
</dbReference>
<evidence type="ECO:0000256" key="6">
    <source>
        <dbReference type="ARBA" id="ARBA00023136"/>
    </source>
</evidence>
<evidence type="ECO:0000256" key="4">
    <source>
        <dbReference type="ARBA" id="ARBA00022989"/>
    </source>
</evidence>
<dbReference type="InterPro" id="IPR000644">
    <property type="entry name" value="CBS_dom"/>
</dbReference>
<dbReference type="InterPro" id="IPR002550">
    <property type="entry name" value="CNNM"/>
</dbReference>
<dbReference type="SMART" id="SM01091">
    <property type="entry name" value="CorC_HlyC"/>
    <property type="match status" value="1"/>
</dbReference>
<sequence>MEEIASIIFLLSLSFLFSGSEVAFFSLTPLHKRKLRSEKTGRLILRLISSPYRLLSTILFGNTAVNSYASSLFALLSARLFYRVGISEHFSYLFDIALFTAILLVVGEITPKLIAIRHSESFSRKASYFLYPLYVVLLPVSLPFSMLLDRLLKRGRAARERPILEEINFVLKRAREENGMPPYEYRVIKESLNILTAPVREYMVPRKEIKAIEENTPMEEAFDVFLRTRHSRFPVYKNSLDEIMGILDFPYLFRKVGAVDPEKPVREYMRPAFFVPETMRLIDLIRKFRKTSEKLAIVIDEYGGTSGIITLWDIEREITGELGEETEIENVLEIKKIGKNMYIVSGDMDIEQLGEILGIELGREGTVAGYIMDISGRVPEEGERIETKEVIFEVLQKSGETIESVKVILR</sequence>
<dbReference type="GO" id="GO:0005886">
    <property type="term" value="C:plasma membrane"/>
    <property type="evidence" value="ECO:0007669"/>
    <property type="project" value="TreeGrafter"/>
</dbReference>
<dbReference type="CDD" id="cd04590">
    <property type="entry name" value="CBS_pair_CorC_HlyC_assoc"/>
    <property type="match status" value="1"/>
</dbReference>
<feature type="domain" description="CNNM transmembrane" evidence="11">
    <location>
        <begin position="1"/>
        <end position="180"/>
    </location>
</feature>
<evidence type="ECO:0000256" key="8">
    <source>
        <dbReference type="PROSITE-ProRule" id="PRU01193"/>
    </source>
</evidence>
<evidence type="ECO:0000256" key="9">
    <source>
        <dbReference type="SAM" id="Phobius"/>
    </source>
</evidence>
<dbReference type="InterPro" id="IPR036318">
    <property type="entry name" value="FAD-bd_PCMH-like_sf"/>
</dbReference>
<dbReference type="Pfam" id="PF03471">
    <property type="entry name" value="CorC_HlyC"/>
    <property type="match status" value="1"/>
</dbReference>